<evidence type="ECO:0000256" key="2">
    <source>
        <dbReference type="ARBA" id="ARBA00022703"/>
    </source>
</evidence>
<dbReference type="InterPro" id="IPR011600">
    <property type="entry name" value="Pept_C14_caspase"/>
</dbReference>
<dbReference type="InterPro" id="IPR001309">
    <property type="entry name" value="Pept_C14_p20"/>
</dbReference>
<dbReference type="Gene3D" id="1.10.533.10">
    <property type="entry name" value="Death Domain, Fas"/>
    <property type="match status" value="2"/>
</dbReference>
<evidence type="ECO:0000313" key="8">
    <source>
        <dbReference type="Proteomes" id="UP000504624"/>
    </source>
</evidence>
<dbReference type="PROSITE" id="PS50208">
    <property type="entry name" value="CASPASE_P20"/>
    <property type="match status" value="1"/>
</dbReference>
<evidence type="ECO:0000259" key="6">
    <source>
        <dbReference type="PROSITE" id="PS50168"/>
    </source>
</evidence>
<dbReference type="PANTHER" id="PTHR48169">
    <property type="entry name" value="DED DOMAIN-CONTAINING PROTEIN"/>
    <property type="match status" value="1"/>
</dbReference>
<evidence type="ECO:0000259" key="7">
    <source>
        <dbReference type="PROSITE" id="PS50208"/>
    </source>
</evidence>
<dbReference type="GO" id="GO:0006915">
    <property type="term" value="P:apoptotic process"/>
    <property type="evidence" value="ECO:0007669"/>
    <property type="project" value="UniProtKB-KW"/>
</dbReference>
<dbReference type="GO" id="GO:2001237">
    <property type="term" value="P:negative regulation of extrinsic apoptotic signaling pathway"/>
    <property type="evidence" value="ECO:0007669"/>
    <property type="project" value="UniProtKB-ARBA"/>
</dbReference>
<dbReference type="CTD" id="8837"/>
<sequence length="506" mass="57900">MVKRHSSNVFVDRLAYSRHSYRVMTACQVPAALIHQIQEELDKEEEEMMVFLCRDLAPDLATADLREILAALNEREKLSPVGLSELLYRVKRFDLLRRILNTEKATVEAYLTRSLRLIPDYRVLMVEINENLEKEEVGSLLFLLRDYTPRMKMAKDKSFLALVIDLEKLNLVAPNQLDLIENCFQSIHRIDLIRKIQNYKHKALMSSVHSPPVYVNARPASLTNLNLIDPPYNSGMQNGSREKLQNGLNHTLAEPVPMSIQESGSASHKGTDEPYRMQSQPLGICLIIDCIGNDADVLEETFRGLDYDVHCHRYLNIATMKQTLLDVASLQQHRNYDSFICILVSRGSHQGIFCTDITCSGFPLEQIKNYFTPDSCPGLLGKPKLFFIQSYIVPENEQECTSLLEVDGNDKNINNKVIIPRGADIFWSHCKVDVSSLEKSSTSCSYYLHCLAELLRDPYIRKLPISDIHTELNGRVYKWNETADPCQQYSLLLQHTLTKELFLFPT</sequence>
<dbReference type="Proteomes" id="UP000504624">
    <property type="component" value="Unplaced"/>
</dbReference>
<dbReference type="InterPro" id="IPR015917">
    <property type="entry name" value="Pept_C14A"/>
</dbReference>
<name>A0A6J0J411_9PASS</name>
<dbReference type="FunFam" id="1.10.533.10:FF:000016">
    <property type="entry name" value="CASP8 and FADD-like apoptosis regulator"/>
    <property type="match status" value="1"/>
</dbReference>
<feature type="domain" description="Caspase family p20" evidence="7">
    <location>
        <begin position="294"/>
        <end position="390"/>
    </location>
</feature>
<evidence type="ECO:0000313" key="9">
    <source>
        <dbReference type="RefSeq" id="XP_017693593.1"/>
    </source>
</evidence>
<protein>
    <recommendedName>
        <fullName evidence="5">CASP8 and FADD-like apoptosis regulator</fullName>
    </recommendedName>
</protein>
<dbReference type="Pfam" id="PF00656">
    <property type="entry name" value="Peptidase_C14"/>
    <property type="match status" value="1"/>
</dbReference>
<reference evidence="9 10" key="1">
    <citation type="submission" date="2025-04" db="UniProtKB">
        <authorList>
            <consortium name="RefSeq"/>
        </authorList>
    </citation>
    <scope>IDENTIFICATION</scope>
</reference>
<dbReference type="InterPro" id="IPR011029">
    <property type="entry name" value="DEATH-like_dom_sf"/>
</dbReference>
<feature type="domain" description="DED" evidence="6">
    <location>
        <begin position="29"/>
        <end position="101"/>
    </location>
</feature>
<accession>A0A6J0J411</accession>
<evidence type="ECO:0000313" key="10">
    <source>
        <dbReference type="RefSeq" id="XP_017693600.1"/>
    </source>
</evidence>
<dbReference type="CDD" id="cd08340">
    <property type="entry name" value="DED_c-FLIP_r2"/>
    <property type="match status" value="1"/>
</dbReference>
<dbReference type="InterPro" id="IPR001875">
    <property type="entry name" value="DED_dom"/>
</dbReference>
<comment type="similarity">
    <text evidence="1">Belongs to the peptidase C14A family.</text>
</comment>
<dbReference type="CDD" id="cd08337">
    <property type="entry name" value="DED_c-FLIP_r1"/>
    <property type="match status" value="1"/>
</dbReference>
<dbReference type="GO" id="GO:0008047">
    <property type="term" value="F:enzyme activator activity"/>
    <property type="evidence" value="ECO:0007669"/>
    <property type="project" value="UniProtKB-ARBA"/>
</dbReference>
<gene>
    <name evidence="9 10" type="primary">CFLAR</name>
</gene>
<dbReference type="GO" id="GO:0004197">
    <property type="term" value="F:cysteine-type endopeptidase activity"/>
    <property type="evidence" value="ECO:0007669"/>
    <property type="project" value="InterPro"/>
</dbReference>
<evidence type="ECO:0000256" key="5">
    <source>
        <dbReference type="ARBA" id="ARBA00074066"/>
    </source>
</evidence>
<dbReference type="RefSeq" id="XP_017693593.1">
    <property type="nucleotide sequence ID" value="XM_017838104.1"/>
</dbReference>
<dbReference type="GO" id="GO:0060544">
    <property type="term" value="P:regulation of necroptotic process"/>
    <property type="evidence" value="ECO:0007669"/>
    <property type="project" value="UniProtKB-ARBA"/>
</dbReference>
<dbReference type="PRINTS" id="PR00376">
    <property type="entry name" value="IL1BCENZYME"/>
</dbReference>
<organism evidence="8 10">
    <name type="scientific">Lepidothrix coronata</name>
    <name type="common">blue-crowned manakin</name>
    <dbReference type="NCBI Taxonomy" id="321398"/>
    <lineage>
        <taxon>Eukaryota</taxon>
        <taxon>Metazoa</taxon>
        <taxon>Chordata</taxon>
        <taxon>Craniata</taxon>
        <taxon>Vertebrata</taxon>
        <taxon>Euteleostomi</taxon>
        <taxon>Archelosauria</taxon>
        <taxon>Archosauria</taxon>
        <taxon>Dinosauria</taxon>
        <taxon>Saurischia</taxon>
        <taxon>Theropoda</taxon>
        <taxon>Coelurosauria</taxon>
        <taxon>Aves</taxon>
        <taxon>Neognathae</taxon>
        <taxon>Neoaves</taxon>
        <taxon>Telluraves</taxon>
        <taxon>Australaves</taxon>
        <taxon>Passeriformes</taxon>
        <taxon>Pipridae</taxon>
        <taxon>Lepidothrix</taxon>
    </lineage>
</organism>
<dbReference type="FunFam" id="1.10.533.10:FF:000020">
    <property type="entry name" value="CASP8 and FADD like apoptosis regulator"/>
    <property type="match status" value="1"/>
</dbReference>
<keyword evidence="8" id="KW-1185">Reference proteome</keyword>
<dbReference type="SUPFAM" id="SSF47986">
    <property type="entry name" value="DEATH domain"/>
    <property type="match status" value="2"/>
</dbReference>
<dbReference type="Pfam" id="PF01335">
    <property type="entry name" value="DED"/>
    <property type="match status" value="2"/>
</dbReference>
<dbReference type="Gene3D" id="3.40.50.1460">
    <property type="match status" value="1"/>
</dbReference>
<evidence type="ECO:0000256" key="3">
    <source>
        <dbReference type="ARBA" id="ARBA00022737"/>
    </source>
</evidence>
<proteinExistence type="inferred from homology"/>
<dbReference type="OrthoDB" id="8816507at2759"/>
<dbReference type="SMART" id="SM00031">
    <property type="entry name" value="DED"/>
    <property type="match status" value="2"/>
</dbReference>
<keyword evidence="2" id="KW-0053">Apoptosis</keyword>
<dbReference type="PANTHER" id="PTHR48169:SF3">
    <property type="entry name" value="CASP8 AND FADD LIKE APOPTOSIS REGULATOR"/>
    <property type="match status" value="1"/>
</dbReference>
<dbReference type="GeneID" id="108508930"/>
<dbReference type="GO" id="GO:0005737">
    <property type="term" value="C:cytoplasm"/>
    <property type="evidence" value="ECO:0007669"/>
    <property type="project" value="UniProtKB-ARBA"/>
</dbReference>
<dbReference type="RefSeq" id="XP_017693600.1">
    <property type="nucleotide sequence ID" value="XM_017838111.1"/>
</dbReference>
<keyword evidence="3" id="KW-0677">Repeat</keyword>
<evidence type="ECO:0000256" key="4">
    <source>
        <dbReference type="ARBA" id="ARBA00057217"/>
    </source>
</evidence>
<dbReference type="SUPFAM" id="SSF52129">
    <property type="entry name" value="Caspase-like"/>
    <property type="match status" value="1"/>
</dbReference>
<dbReference type="GO" id="GO:0006508">
    <property type="term" value="P:proteolysis"/>
    <property type="evidence" value="ECO:0007669"/>
    <property type="project" value="InterPro"/>
</dbReference>
<dbReference type="SMART" id="SM00115">
    <property type="entry name" value="CASc"/>
    <property type="match status" value="1"/>
</dbReference>
<dbReference type="AlphaFoldDB" id="A0A6J0J411"/>
<dbReference type="InterPro" id="IPR029030">
    <property type="entry name" value="Caspase-like_dom_sf"/>
</dbReference>
<evidence type="ECO:0000256" key="1">
    <source>
        <dbReference type="ARBA" id="ARBA00010134"/>
    </source>
</evidence>
<comment type="function">
    <text evidence="4">Apoptosis regulator protein which may function as a crucial link between cell survival and cell death pathways in mammalian cells. Acts as an inhibitor of TNFRSF6 mediated apoptosis. A proteolytic fragment (p43) is likely retained in the death-inducing signaling complex (DISC) thereby blocking further recruitment and processing of caspase-8 at the complex. Full length and shorter isoforms have been shown either to induce apoptosis or to reduce TNFRSF-triggered apoptosis. Lacks enzymatic (caspase) activity.</text>
</comment>
<feature type="domain" description="DED" evidence="6">
    <location>
        <begin position="120"/>
        <end position="198"/>
    </location>
</feature>
<dbReference type="PROSITE" id="PS50168">
    <property type="entry name" value="DED"/>
    <property type="match status" value="2"/>
</dbReference>